<feature type="non-terminal residue" evidence="1">
    <location>
        <position position="1"/>
    </location>
</feature>
<proteinExistence type="predicted"/>
<dbReference type="OrthoDB" id="9989223at2759"/>
<dbReference type="AlphaFoldDB" id="A0A391P0V3"/>
<keyword evidence="2" id="KW-1185">Reference proteome</keyword>
<accession>A0A391P0V3</accession>
<dbReference type="InterPro" id="IPR001646">
    <property type="entry name" value="5peptide_repeat"/>
</dbReference>
<sequence>KTSLLNCVFVECALNNVTSTTGATMVNVAFRDCNQTGMVLKGCRISGENRCLPLEDKTNRHFSAEDLEGVDVGGWDMTGCTVTGCDLTAVRGMTVGHIGSLSALTQCTLRGMDLTGLDLRDTDAAWSDFSGADLARCDVTGATLTGCDLSGANLTGVRGLTERQLEGVKSVRGVTVSGVDMRGWDLKGLDLRDADLSGCQMGDATVEKSGVEGAALPKGDQAPIVEMDPRVRFEFSDGETEDTVGRGILEENDNRLRVTLIVPPSLHSQVWTLEGSGDLSLRVPSETDRDFHLLEPYDDDTSVTCVRAGNAVFLHGQRGRYAHQCIQGEEARVVLAVDVCDDEEEAQPLRILQE</sequence>
<name>A0A391P0V3_9EUKA</name>
<dbReference type="Gene3D" id="2.160.20.80">
    <property type="entry name" value="E3 ubiquitin-protein ligase SopA"/>
    <property type="match status" value="2"/>
</dbReference>
<organism evidence="1 2">
    <name type="scientific">Kipferlia bialata</name>
    <dbReference type="NCBI Taxonomy" id="797122"/>
    <lineage>
        <taxon>Eukaryota</taxon>
        <taxon>Metamonada</taxon>
        <taxon>Carpediemonas-like organisms</taxon>
        <taxon>Kipferlia</taxon>
    </lineage>
</organism>
<dbReference type="Pfam" id="PF00805">
    <property type="entry name" value="Pentapeptide"/>
    <property type="match status" value="2"/>
</dbReference>
<protein>
    <recommendedName>
        <fullName evidence="3">Pentapeptide repeat-containing protein</fullName>
    </recommendedName>
</protein>
<dbReference type="Proteomes" id="UP000265618">
    <property type="component" value="Unassembled WGS sequence"/>
</dbReference>
<gene>
    <name evidence="1" type="ORF">KIPB_002609</name>
</gene>
<dbReference type="PANTHER" id="PTHR14136:SF17">
    <property type="entry name" value="BTB_POZ DOMAIN-CONTAINING PROTEIN KCTD9"/>
    <property type="match status" value="1"/>
</dbReference>
<evidence type="ECO:0000313" key="2">
    <source>
        <dbReference type="Proteomes" id="UP000265618"/>
    </source>
</evidence>
<reference evidence="1 2" key="1">
    <citation type="journal article" date="2018" name="PLoS ONE">
        <title>The draft genome of Kipferlia bialata reveals reductive genome evolution in fornicate parasites.</title>
        <authorList>
            <person name="Tanifuji G."/>
            <person name="Takabayashi S."/>
            <person name="Kume K."/>
            <person name="Takagi M."/>
            <person name="Nakayama T."/>
            <person name="Kamikawa R."/>
            <person name="Inagaki Y."/>
            <person name="Hashimoto T."/>
        </authorList>
    </citation>
    <scope>NUCLEOTIDE SEQUENCE [LARGE SCALE GENOMIC DNA]</scope>
    <source>
        <strain evidence="1">NY0173</strain>
    </source>
</reference>
<dbReference type="SUPFAM" id="SSF141571">
    <property type="entry name" value="Pentapeptide repeat-like"/>
    <property type="match status" value="1"/>
</dbReference>
<dbReference type="InterPro" id="IPR051082">
    <property type="entry name" value="Pentapeptide-BTB/POZ_domain"/>
</dbReference>
<dbReference type="PANTHER" id="PTHR14136">
    <property type="entry name" value="BTB_POZ DOMAIN-CONTAINING PROTEIN KCTD9"/>
    <property type="match status" value="1"/>
</dbReference>
<evidence type="ECO:0008006" key="3">
    <source>
        <dbReference type="Google" id="ProtNLM"/>
    </source>
</evidence>
<evidence type="ECO:0000313" key="1">
    <source>
        <dbReference type="EMBL" id="GCA62292.1"/>
    </source>
</evidence>
<comment type="caution">
    <text evidence="1">The sequence shown here is derived from an EMBL/GenBank/DDBJ whole genome shotgun (WGS) entry which is preliminary data.</text>
</comment>
<dbReference type="EMBL" id="BDIP01000446">
    <property type="protein sequence ID" value="GCA62292.1"/>
    <property type="molecule type" value="Genomic_DNA"/>
</dbReference>